<protein>
    <submittedName>
        <fullName evidence="1">Uncharacterized protein</fullName>
    </submittedName>
</protein>
<dbReference type="InterPro" id="IPR047171">
    <property type="entry name" value="BAZ1A"/>
</dbReference>
<dbReference type="GO" id="GO:0045740">
    <property type="term" value="P:positive regulation of DNA replication"/>
    <property type="evidence" value="ECO:0007669"/>
    <property type="project" value="TreeGrafter"/>
</dbReference>
<dbReference type="AlphaFoldDB" id="A0A0T6AXJ9"/>
<gene>
    <name evidence="1" type="ORF">AMK59_7599</name>
</gene>
<dbReference type="PANTHER" id="PTHR46510:SF1">
    <property type="entry name" value="BROMODOMAIN ADJACENT TO ZINC FINGER DOMAIN PROTEIN 1A"/>
    <property type="match status" value="1"/>
</dbReference>
<comment type="caution">
    <text evidence="1">The sequence shown here is derived from an EMBL/GenBank/DDBJ whole genome shotgun (WGS) entry which is preliminary data.</text>
</comment>
<dbReference type="OrthoDB" id="10657635at2759"/>
<feature type="non-terminal residue" evidence="1">
    <location>
        <position position="208"/>
    </location>
</feature>
<reference evidence="1 2" key="1">
    <citation type="submission" date="2015-09" db="EMBL/GenBank/DDBJ databases">
        <title>Draft genome of the scarab beetle Oryctes borbonicus.</title>
        <authorList>
            <person name="Meyer J.M."/>
            <person name="Markov G.V."/>
            <person name="Baskaran P."/>
            <person name="Herrmann M."/>
            <person name="Sommer R.J."/>
            <person name="Roedelsperger C."/>
        </authorList>
    </citation>
    <scope>NUCLEOTIDE SEQUENCE [LARGE SCALE GENOMIC DNA]</scope>
    <source>
        <strain evidence="1">OB123</strain>
        <tissue evidence="1">Whole animal</tissue>
    </source>
</reference>
<keyword evidence="2" id="KW-1185">Reference proteome</keyword>
<dbReference type="EMBL" id="LJIG01022582">
    <property type="protein sequence ID" value="KRT79800.1"/>
    <property type="molecule type" value="Genomic_DNA"/>
</dbReference>
<dbReference type="Proteomes" id="UP000051574">
    <property type="component" value="Unassembled WGS sequence"/>
</dbReference>
<name>A0A0T6AXJ9_9SCAR</name>
<proteinExistence type="predicted"/>
<dbReference type="GO" id="GO:0008623">
    <property type="term" value="C:CHRAC"/>
    <property type="evidence" value="ECO:0007669"/>
    <property type="project" value="TreeGrafter"/>
</dbReference>
<dbReference type="GO" id="GO:0006338">
    <property type="term" value="P:chromatin remodeling"/>
    <property type="evidence" value="ECO:0007669"/>
    <property type="project" value="InterPro"/>
</dbReference>
<evidence type="ECO:0000313" key="1">
    <source>
        <dbReference type="EMBL" id="KRT79800.1"/>
    </source>
</evidence>
<dbReference type="GO" id="GO:0031445">
    <property type="term" value="P:regulation of heterochromatin formation"/>
    <property type="evidence" value="ECO:0007669"/>
    <property type="project" value="TreeGrafter"/>
</dbReference>
<organism evidence="1 2">
    <name type="scientific">Oryctes borbonicus</name>
    <dbReference type="NCBI Taxonomy" id="1629725"/>
    <lineage>
        <taxon>Eukaryota</taxon>
        <taxon>Metazoa</taxon>
        <taxon>Ecdysozoa</taxon>
        <taxon>Arthropoda</taxon>
        <taxon>Hexapoda</taxon>
        <taxon>Insecta</taxon>
        <taxon>Pterygota</taxon>
        <taxon>Neoptera</taxon>
        <taxon>Endopterygota</taxon>
        <taxon>Coleoptera</taxon>
        <taxon>Polyphaga</taxon>
        <taxon>Scarabaeiformia</taxon>
        <taxon>Scarabaeidae</taxon>
        <taxon>Dynastinae</taxon>
        <taxon>Oryctes</taxon>
    </lineage>
</organism>
<dbReference type="GO" id="GO:0006355">
    <property type="term" value="P:regulation of DNA-templated transcription"/>
    <property type="evidence" value="ECO:0007669"/>
    <property type="project" value="TreeGrafter"/>
</dbReference>
<dbReference type="PANTHER" id="PTHR46510">
    <property type="entry name" value="BROMODOMAIN ADJACENT TO ZINC FINGER DOMAIN PROTEIN 1A"/>
    <property type="match status" value="1"/>
</dbReference>
<dbReference type="GO" id="GO:0000228">
    <property type="term" value="C:nuclear chromosome"/>
    <property type="evidence" value="ECO:0007669"/>
    <property type="project" value="TreeGrafter"/>
</dbReference>
<sequence length="208" mass="23644">NSLNKRGLRESELLHSLQANHANLVKTVSHTPDFLLNPDIDDLKNTKPVKKWKARYDDANFGHSISTDPVEVLRSTLIENILEMEEKISAGNLGTLKVKDRSEWRRCLSECSFENFDRTLNLLENGKIKDDLEDDRESRESTPDTKVSYYRDPGFTLTIGRSQDNSTLEKQKEAIECLSIALAQVAHSVESKYLKKPLGHCDAKKDDV</sequence>
<evidence type="ECO:0000313" key="2">
    <source>
        <dbReference type="Proteomes" id="UP000051574"/>
    </source>
</evidence>
<accession>A0A0T6AXJ9</accession>
<feature type="non-terminal residue" evidence="1">
    <location>
        <position position="1"/>
    </location>
</feature>
<dbReference type="GO" id="GO:0003677">
    <property type="term" value="F:DNA binding"/>
    <property type="evidence" value="ECO:0007669"/>
    <property type="project" value="TreeGrafter"/>
</dbReference>